<protein>
    <submittedName>
        <fullName evidence="2">Uncharacterized protein</fullName>
    </submittedName>
</protein>
<sequence length="106" mass="11131">MSSKSGSSRSSSSSSAIAPEQLIALPSLSSALSTLPQAKSLDGVALHPNYMSAQRAAESEAKLRKVLSKTASHPSAAYIPPVTTQSSQYSPDALTMRKPLKQKMNV</sequence>
<accession>A0A0C3S2Y3</accession>
<dbReference type="EMBL" id="KN840587">
    <property type="protein sequence ID" value="KIP04087.1"/>
    <property type="molecule type" value="Genomic_DNA"/>
</dbReference>
<evidence type="ECO:0000313" key="3">
    <source>
        <dbReference type="Proteomes" id="UP000053257"/>
    </source>
</evidence>
<organism evidence="2 3">
    <name type="scientific">Phlebiopsis gigantea (strain 11061_1 CR5-6)</name>
    <name type="common">White-rot fungus</name>
    <name type="synonym">Peniophora gigantea</name>
    <dbReference type="NCBI Taxonomy" id="745531"/>
    <lineage>
        <taxon>Eukaryota</taxon>
        <taxon>Fungi</taxon>
        <taxon>Dikarya</taxon>
        <taxon>Basidiomycota</taxon>
        <taxon>Agaricomycotina</taxon>
        <taxon>Agaricomycetes</taxon>
        <taxon>Polyporales</taxon>
        <taxon>Phanerochaetaceae</taxon>
        <taxon>Phlebiopsis</taxon>
    </lineage>
</organism>
<keyword evidence="3" id="KW-1185">Reference proteome</keyword>
<reference evidence="2 3" key="1">
    <citation type="journal article" date="2014" name="PLoS Genet.">
        <title>Analysis of the Phlebiopsis gigantea genome, transcriptome and secretome provides insight into its pioneer colonization strategies of wood.</title>
        <authorList>
            <person name="Hori C."/>
            <person name="Ishida T."/>
            <person name="Igarashi K."/>
            <person name="Samejima M."/>
            <person name="Suzuki H."/>
            <person name="Master E."/>
            <person name="Ferreira P."/>
            <person name="Ruiz-Duenas F.J."/>
            <person name="Held B."/>
            <person name="Canessa P."/>
            <person name="Larrondo L.F."/>
            <person name="Schmoll M."/>
            <person name="Druzhinina I.S."/>
            <person name="Kubicek C.P."/>
            <person name="Gaskell J.A."/>
            <person name="Kersten P."/>
            <person name="St John F."/>
            <person name="Glasner J."/>
            <person name="Sabat G."/>
            <person name="Splinter BonDurant S."/>
            <person name="Syed K."/>
            <person name="Yadav J."/>
            <person name="Mgbeahuruike A.C."/>
            <person name="Kovalchuk A."/>
            <person name="Asiegbu F.O."/>
            <person name="Lackner G."/>
            <person name="Hoffmeister D."/>
            <person name="Rencoret J."/>
            <person name="Gutierrez A."/>
            <person name="Sun H."/>
            <person name="Lindquist E."/>
            <person name="Barry K."/>
            <person name="Riley R."/>
            <person name="Grigoriev I.V."/>
            <person name="Henrissat B."/>
            <person name="Kues U."/>
            <person name="Berka R.M."/>
            <person name="Martinez A.T."/>
            <person name="Covert S.F."/>
            <person name="Blanchette R.A."/>
            <person name="Cullen D."/>
        </authorList>
    </citation>
    <scope>NUCLEOTIDE SEQUENCE [LARGE SCALE GENOMIC DNA]</scope>
    <source>
        <strain evidence="2 3">11061_1 CR5-6</strain>
    </source>
</reference>
<feature type="region of interest" description="Disordered" evidence="1">
    <location>
        <begin position="70"/>
        <end position="106"/>
    </location>
</feature>
<dbReference type="Proteomes" id="UP000053257">
    <property type="component" value="Unassembled WGS sequence"/>
</dbReference>
<name>A0A0C3S2Y3_PHLG1</name>
<gene>
    <name evidence="2" type="ORF">PHLGIDRAFT_20078</name>
</gene>
<dbReference type="HOGENOM" id="CLU_177938_0_0_1"/>
<evidence type="ECO:0000313" key="2">
    <source>
        <dbReference type="EMBL" id="KIP04087.1"/>
    </source>
</evidence>
<evidence type="ECO:0000256" key="1">
    <source>
        <dbReference type="SAM" id="MobiDB-lite"/>
    </source>
</evidence>
<dbReference type="OrthoDB" id="3267993at2759"/>
<dbReference type="AlphaFoldDB" id="A0A0C3S2Y3"/>
<proteinExistence type="predicted"/>